<feature type="domain" description="Transposase IS4-like" evidence="2">
    <location>
        <begin position="152"/>
        <end position="298"/>
    </location>
</feature>
<dbReference type="NCBIfam" id="NF033591">
    <property type="entry name" value="transpos_IS4_2"/>
    <property type="match status" value="1"/>
</dbReference>
<feature type="transmembrane region" description="Helical" evidence="1">
    <location>
        <begin position="287"/>
        <end position="309"/>
    </location>
</feature>
<gene>
    <name evidence="3" type="ORF">ABGN05_14055</name>
</gene>
<accession>A0ABV3SJ46</accession>
<dbReference type="InterPro" id="IPR002559">
    <property type="entry name" value="Transposase_11"/>
</dbReference>
<reference evidence="3 4" key="1">
    <citation type="submission" date="2024-05" db="EMBL/GenBank/DDBJ databases">
        <authorList>
            <person name="Jiang F."/>
        </authorList>
    </citation>
    <scope>NUCLEOTIDE SEQUENCE [LARGE SCALE GENOMIC DNA]</scope>
    <source>
        <strain evidence="3 4">LZ166</strain>
    </source>
</reference>
<keyword evidence="1" id="KW-0812">Transmembrane</keyword>
<keyword evidence="1" id="KW-1133">Transmembrane helix</keyword>
<dbReference type="RefSeq" id="WP_367954669.1">
    <property type="nucleotide sequence ID" value="NZ_JBDPGJ010000003.1"/>
</dbReference>
<sequence>MSRLPDALAATLARHTDLSNDRRLTLAVLILGFVQARTVNLTHLAGAFCGPAKLSSNYRRLQRFFQYVRFDADWLARTLVALARLAPPYELILDRTNRKIGARDVNLLVLAVVTRRARLPVLWEVLDRGGGSTMAQCMALIGRFVALFGEGSIKLLTADREFDGNQWFEFLVENDIPFAIRVSACLHLRLADGFRGTLGRLACTPTGRRRLRTAGGCFAGMDQRFDTALRFGVVNRAEDPIIVATNRNPRKAISAYKGRWQIECLFAETKTRGFNMEDTRLTNPAKLSLLLALVAIAMAWSLACASALIGRSDIPRAKHGFRRKSCFRTGFDALRQWITYQPDIAVQTWQRIWRRRTNPDHRTIRVV</sequence>
<protein>
    <submittedName>
        <fullName evidence="3">IS4 family transposase</fullName>
    </submittedName>
</protein>
<dbReference type="InterPro" id="IPR047658">
    <property type="entry name" value="IS4-like_transpos"/>
</dbReference>
<dbReference type="InterPro" id="IPR012337">
    <property type="entry name" value="RNaseH-like_sf"/>
</dbReference>
<name>A0ABV3SJ46_9HYPH</name>
<organism evidence="3 4">
    <name type="scientific">Aquibium pacificus</name>
    <dbReference type="NCBI Taxonomy" id="3153579"/>
    <lineage>
        <taxon>Bacteria</taxon>
        <taxon>Pseudomonadati</taxon>
        <taxon>Pseudomonadota</taxon>
        <taxon>Alphaproteobacteria</taxon>
        <taxon>Hyphomicrobiales</taxon>
        <taxon>Phyllobacteriaceae</taxon>
        <taxon>Aquibium</taxon>
    </lineage>
</organism>
<evidence type="ECO:0000313" key="4">
    <source>
        <dbReference type="Proteomes" id="UP001556692"/>
    </source>
</evidence>
<evidence type="ECO:0000256" key="1">
    <source>
        <dbReference type="SAM" id="Phobius"/>
    </source>
</evidence>
<keyword evidence="4" id="KW-1185">Reference proteome</keyword>
<evidence type="ECO:0000313" key="3">
    <source>
        <dbReference type="EMBL" id="MEX0406788.1"/>
    </source>
</evidence>
<keyword evidence="1" id="KW-0472">Membrane</keyword>
<proteinExistence type="predicted"/>
<dbReference type="Proteomes" id="UP001556692">
    <property type="component" value="Unassembled WGS sequence"/>
</dbReference>
<comment type="caution">
    <text evidence="3">The sequence shown here is derived from an EMBL/GenBank/DDBJ whole genome shotgun (WGS) entry which is preliminary data.</text>
</comment>
<evidence type="ECO:0000259" key="2">
    <source>
        <dbReference type="Pfam" id="PF01609"/>
    </source>
</evidence>
<dbReference type="SUPFAM" id="SSF53098">
    <property type="entry name" value="Ribonuclease H-like"/>
    <property type="match status" value="1"/>
</dbReference>
<dbReference type="Pfam" id="PF01609">
    <property type="entry name" value="DDE_Tnp_1"/>
    <property type="match status" value="1"/>
</dbReference>
<dbReference type="EMBL" id="JBDPGJ010000003">
    <property type="protein sequence ID" value="MEX0406788.1"/>
    <property type="molecule type" value="Genomic_DNA"/>
</dbReference>